<feature type="domain" description="SF3 helicase" evidence="4">
    <location>
        <begin position="800"/>
        <end position="958"/>
    </location>
</feature>
<dbReference type="InterPro" id="IPR051620">
    <property type="entry name" value="ORF904-like_C"/>
</dbReference>
<dbReference type="PANTHER" id="PTHR35372:SF2">
    <property type="entry name" value="SF3 HELICASE DOMAIN-CONTAINING PROTEIN"/>
    <property type="match status" value="1"/>
</dbReference>
<keyword evidence="1" id="KW-0547">Nucleotide-binding</keyword>
<reference evidence="5" key="1">
    <citation type="journal article" date="2020" name="bioRxiv">
        <title>Chromosome-level reference genome of the European wasp spider Argiope bruennichi: a resource for studies on range expansion and evolutionary adaptation.</title>
        <authorList>
            <person name="Sheffer M.M."/>
            <person name="Hoppe A."/>
            <person name="Krehenwinkel H."/>
            <person name="Uhl G."/>
            <person name="Kuss A.W."/>
            <person name="Jensen L."/>
            <person name="Jensen C."/>
            <person name="Gillespie R.G."/>
            <person name="Hoff K.J."/>
            <person name="Prost S."/>
        </authorList>
    </citation>
    <scope>NUCLEOTIDE SEQUENCE</scope>
</reference>
<dbReference type="Gene3D" id="3.40.50.300">
    <property type="entry name" value="P-loop containing nucleotide triphosphate hydrolases"/>
    <property type="match status" value="1"/>
</dbReference>
<keyword evidence="2" id="KW-0378">Hydrolase</keyword>
<dbReference type="AlphaFoldDB" id="A0A8T0G2M8"/>
<evidence type="ECO:0000256" key="2">
    <source>
        <dbReference type="ARBA" id="ARBA00022801"/>
    </source>
</evidence>
<keyword evidence="5" id="KW-0347">Helicase</keyword>
<organism evidence="5 6">
    <name type="scientific">Argiope bruennichi</name>
    <name type="common">Wasp spider</name>
    <name type="synonym">Aranea bruennichi</name>
    <dbReference type="NCBI Taxonomy" id="94029"/>
    <lineage>
        <taxon>Eukaryota</taxon>
        <taxon>Metazoa</taxon>
        <taxon>Ecdysozoa</taxon>
        <taxon>Arthropoda</taxon>
        <taxon>Chelicerata</taxon>
        <taxon>Arachnida</taxon>
        <taxon>Araneae</taxon>
        <taxon>Araneomorphae</taxon>
        <taxon>Entelegynae</taxon>
        <taxon>Araneoidea</taxon>
        <taxon>Araneidae</taxon>
        <taxon>Argiope</taxon>
    </lineage>
</organism>
<gene>
    <name evidence="5" type="ORF">HNY73_001044</name>
</gene>
<dbReference type="SUPFAM" id="SSF52540">
    <property type="entry name" value="P-loop containing nucleoside triphosphate hydrolases"/>
    <property type="match status" value="1"/>
</dbReference>
<dbReference type="GO" id="GO:0016787">
    <property type="term" value="F:hydrolase activity"/>
    <property type="evidence" value="ECO:0007669"/>
    <property type="project" value="UniProtKB-KW"/>
</dbReference>
<accession>A0A8T0G2M8</accession>
<keyword evidence="6" id="KW-1185">Reference proteome</keyword>
<evidence type="ECO:0000256" key="1">
    <source>
        <dbReference type="ARBA" id="ARBA00022741"/>
    </source>
</evidence>
<dbReference type="InterPro" id="IPR007663">
    <property type="entry name" value="Baculo_p74"/>
</dbReference>
<proteinExistence type="predicted"/>
<dbReference type="GO" id="GO:0019058">
    <property type="term" value="P:viral life cycle"/>
    <property type="evidence" value="ECO:0007669"/>
    <property type="project" value="InterPro"/>
</dbReference>
<keyword evidence="3" id="KW-0067">ATP-binding</keyword>
<reference evidence="5" key="2">
    <citation type="submission" date="2020-06" db="EMBL/GenBank/DDBJ databases">
        <authorList>
            <person name="Sheffer M."/>
        </authorList>
    </citation>
    <scope>NUCLEOTIDE SEQUENCE</scope>
</reference>
<evidence type="ECO:0000313" key="6">
    <source>
        <dbReference type="Proteomes" id="UP000807504"/>
    </source>
</evidence>
<dbReference type="Proteomes" id="UP000807504">
    <property type="component" value="Unassembled WGS sequence"/>
</dbReference>
<protein>
    <submittedName>
        <fullName evidence="5">Putative helicase L207/L206 like protein</fullName>
    </submittedName>
</protein>
<comment type="caution">
    <text evidence="5">The sequence shown here is derived from an EMBL/GenBank/DDBJ whole genome shotgun (WGS) entry which is preliminary data.</text>
</comment>
<evidence type="ECO:0000313" key="5">
    <source>
        <dbReference type="EMBL" id="KAF8796698.1"/>
    </source>
</evidence>
<dbReference type="InterPro" id="IPR014015">
    <property type="entry name" value="Helicase_SF3_DNA-vir"/>
</dbReference>
<dbReference type="PROSITE" id="PS51206">
    <property type="entry name" value="SF3_HELICASE_1"/>
    <property type="match status" value="1"/>
</dbReference>
<name>A0A8T0G2M8_ARGBR</name>
<dbReference type="InterPro" id="IPR027417">
    <property type="entry name" value="P-loop_NTPase"/>
</dbReference>
<dbReference type="InterPro" id="IPR045455">
    <property type="entry name" value="NrS-1_pol-like_helicase"/>
</dbReference>
<dbReference type="PANTHER" id="PTHR35372">
    <property type="entry name" value="ATP BINDING PROTEIN-RELATED"/>
    <property type="match status" value="1"/>
</dbReference>
<evidence type="ECO:0000256" key="3">
    <source>
        <dbReference type="ARBA" id="ARBA00022840"/>
    </source>
</evidence>
<dbReference type="GO" id="GO:0004386">
    <property type="term" value="F:helicase activity"/>
    <property type="evidence" value="ECO:0007669"/>
    <property type="project" value="UniProtKB-KW"/>
</dbReference>
<dbReference type="Pfam" id="PF04583">
    <property type="entry name" value="Baculo_p74"/>
    <property type="match status" value="1"/>
</dbReference>
<evidence type="ECO:0000259" key="4">
    <source>
        <dbReference type="PROSITE" id="PS51206"/>
    </source>
</evidence>
<dbReference type="EMBL" id="JABXBU010000001">
    <property type="protein sequence ID" value="KAF8796698.1"/>
    <property type="molecule type" value="Genomic_DNA"/>
</dbReference>
<sequence>MGCKKVACFGFKENLESCEKNDAARWIPIGKGFTLACQPTCQFEGAFDTEYRNGICLLVNHFKKFFALFPETISGMKSKHNFHTGLDIQNGQLQLNDWYCQSYGLDFSDGDCVSSVGQTIGEIFLGSNVYRGIFKTQKKNPTQIQTPPIPSYLGNVTTLKRKKRSTNLSELDVSIARDIAMELSVDFGLDMSIDAIKKFLEKRVPSLITKASDVHIKHAMIQAIIKSQVASAIHISKSIAKGLSGVSSALNIYGIVTFLIDIFDPFEYNRVLDKATLQKINTQLDYKFYKSEHLKNIEVTPEYFWQNVWLETDQSEQYNFMAEKIYEYMNALHQLPTKPEKKFFEIKKIEKNAIQEAREYMMPVVPTCLPLYKLVYNTWINTDKEVGPNESIVGYFTYRQQECRYIHKDNELKFNGGSAWLLTYNYLTYSTVLISDLESTNYALKRWFESNNSKIPIENDIFRNINMLLRQDNLTFSENPNPLKTILQFNNGYYFLPVFYSLTKCLEISSRKLIQHLRTLIYDSELLNRLEQIDDKLIEYTAKDFGINTILYCGSNLNKKPKSLKDKINLIIQNLKNLLLCVTTEEQIIDYIKRIQERHFPMVMINMLNTSKKPSRYMWNFMNECWQELTNQTDVTNLINTIWASILMFLKNNEKGDIKNVNINLIVSSIMTETNVEQKYIEIDRHKWHLRVEEGIFDLMTGYLSGTVPEFYISNRRMGINLKNISELRSRADLIYTYQLLTDKQFYLKYLKALFTDLTDDLYDTLREIFSQHGGQLNSITESMLQFYVHFCKYTSFEYDIMMYLLDVVSSLLIATNYVRKFFVFKGNTRNGKSKFFQMLSKVFGGYSYTVRSINLQAGNYGLQAQPELASSIFNCRIVTVEELSGKINENMIKELTGNSTVSFRKLYEQSQGGIPTAKIFASTNSLPVCTATEAFKDRVVAIPFEATFSNDAPKTTSEQVETGIYKLETNDSVIDESYQGFFAFIYQHFLHNVNLEEGTIDYRKEPDYLLEYKEEFLVMTDIFNQFKQFMDVQVVPGCVITLQEVRSAIRQFLKQTRNTSFDENELFIRFDMEYKHFKNIELDLNSFYPSTSEENFDYMDNEDNESLEELYEPASKKNKMEEKIVIYRNIQIKNLRKERK</sequence>
<dbReference type="Pfam" id="PF19263">
    <property type="entry name" value="DUF5906"/>
    <property type="match status" value="1"/>
</dbReference>
<dbReference type="GO" id="GO:0005524">
    <property type="term" value="F:ATP binding"/>
    <property type="evidence" value="ECO:0007669"/>
    <property type="project" value="UniProtKB-KW"/>
</dbReference>